<dbReference type="STRING" id="371602.SAMN04487984_0118"/>
<dbReference type="AlphaFoldDB" id="A0A1W1Y294"/>
<dbReference type="GO" id="GO:0005960">
    <property type="term" value="C:glycine cleavage complex"/>
    <property type="evidence" value="ECO:0007669"/>
    <property type="project" value="InterPro"/>
</dbReference>
<dbReference type="InterPro" id="IPR033753">
    <property type="entry name" value="GCV_H/Fam206"/>
</dbReference>
<keyword evidence="4" id="KW-1185">Reference proteome</keyword>
<evidence type="ECO:0000259" key="2">
    <source>
        <dbReference type="PROSITE" id="PS50968"/>
    </source>
</evidence>
<organism evidence="3 4">
    <name type="scientific">Aerococcus suis</name>
    <dbReference type="NCBI Taxonomy" id="371602"/>
    <lineage>
        <taxon>Bacteria</taxon>
        <taxon>Bacillati</taxon>
        <taxon>Bacillota</taxon>
        <taxon>Bacilli</taxon>
        <taxon>Lactobacillales</taxon>
        <taxon>Aerococcaceae</taxon>
        <taxon>Aerococcus</taxon>
    </lineage>
</organism>
<dbReference type="RefSeq" id="WP_084097731.1">
    <property type="nucleotide sequence ID" value="NZ_FWXK01000001.1"/>
</dbReference>
<sequence length="110" mass="12136">MTKRANYLFIDKQDNEYIVSMTPELQDDIGTVGYVDFSDEESVKKDDSLASIEASKTVMEILSPLNGTVSARNEAAVSEPSLLNSAKQEENWLVKLTDVDEEAFAGLEDA</sequence>
<dbReference type="GO" id="GO:0019464">
    <property type="term" value="P:glycine decarboxylation via glycine cleavage system"/>
    <property type="evidence" value="ECO:0007669"/>
    <property type="project" value="InterPro"/>
</dbReference>
<evidence type="ECO:0000313" key="3">
    <source>
        <dbReference type="EMBL" id="SMC30267.1"/>
    </source>
</evidence>
<dbReference type="InterPro" id="IPR011053">
    <property type="entry name" value="Single_hybrid_motif"/>
</dbReference>
<reference evidence="4" key="1">
    <citation type="submission" date="2017-04" db="EMBL/GenBank/DDBJ databases">
        <authorList>
            <person name="Varghese N."/>
            <person name="Submissions S."/>
        </authorList>
    </citation>
    <scope>NUCLEOTIDE SEQUENCE [LARGE SCALE GENOMIC DNA]</scope>
    <source>
        <strain evidence="4">DSM 21500</strain>
    </source>
</reference>
<name>A0A1W1Y294_9LACT</name>
<keyword evidence="1" id="KW-0450">Lipoyl</keyword>
<dbReference type="PANTHER" id="PTHR11715">
    <property type="entry name" value="GLYCINE CLEAVAGE SYSTEM H PROTEIN"/>
    <property type="match status" value="1"/>
</dbReference>
<feature type="domain" description="Lipoyl-binding" evidence="2">
    <location>
        <begin position="16"/>
        <end position="97"/>
    </location>
</feature>
<proteinExistence type="predicted"/>
<dbReference type="Proteomes" id="UP000243884">
    <property type="component" value="Unassembled WGS sequence"/>
</dbReference>
<gene>
    <name evidence="3" type="ORF">SAMN04487984_0118</name>
</gene>
<evidence type="ECO:0000256" key="1">
    <source>
        <dbReference type="ARBA" id="ARBA00022823"/>
    </source>
</evidence>
<dbReference type="GO" id="GO:0009249">
    <property type="term" value="P:protein lipoylation"/>
    <property type="evidence" value="ECO:0007669"/>
    <property type="project" value="TreeGrafter"/>
</dbReference>
<dbReference type="OrthoDB" id="2401220at2"/>
<dbReference type="InterPro" id="IPR000089">
    <property type="entry name" value="Biotin_lipoyl"/>
</dbReference>
<dbReference type="Gene3D" id="2.40.50.100">
    <property type="match status" value="1"/>
</dbReference>
<dbReference type="PROSITE" id="PS50968">
    <property type="entry name" value="BIOTINYL_LIPOYL"/>
    <property type="match status" value="1"/>
</dbReference>
<dbReference type="SUPFAM" id="SSF51230">
    <property type="entry name" value="Single hybrid motif"/>
    <property type="match status" value="1"/>
</dbReference>
<evidence type="ECO:0000313" key="4">
    <source>
        <dbReference type="Proteomes" id="UP000243884"/>
    </source>
</evidence>
<dbReference type="EMBL" id="FWXK01000001">
    <property type="protein sequence ID" value="SMC30267.1"/>
    <property type="molecule type" value="Genomic_DNA"/>
</dbReference>
<dbReference type="Pfam" id="PF01597">
    <property type="entry name" value="GCV_H"/>
    <property type="match status" value="1"/>
</dbReference>
<dbReference type="PANTHER" id="PTHR11715:SF3">
    <property type="entry name" value="GLYCINE CLEAVAGE SYSTEM H PROTEIN-RELATED"/>
    <property type="match status" value="1"/>
</dbReference>
<accession>A0A1W1Y294</accession>
<dbReference type="GO" id="GO:0005829">
    <property type="term" value="C:cytosol"/>
    <property type="evidence" value="ECO:0007669"/>
    <property type="project" value="TreeGrafter"/>
</dbReference>
<protein>
    <submittedName>
        <fullName evidence="3">Glycine cleavage system H protein</fullName>
    </submittedName>
</protein>
<dbReference type="InterPro" id="IPR002930">
    <property type="entry name" value="GCV_H"/>
</dbReference>
<dbReference type="CDD" id="cd06848">
    <property type="entry name" value="GCS_H"/>
    <property type="match status" value="1"/>
</dbReference>